<evidence type="ECO:0000256" key="1">
    <source>
        <dbReference type="SAM" id="SignalP"/>
    </source>
</evidence>
<name>A0ABS8QAJ5_9BURK</name>
<evidence type="ECO:0008006" key="4">
    <source>
        <dbReference type="Google" id="ProtNLM"/>
    </source>
</evidence>
<keyword evidence="3" id="KW-1185">Reference proteome</keyword>
<dbReference type="Proteomes" id="UP001179361">
    <property type="component" value="Unassembled WGS sequence"/>
</dbReference>
<accession>A0ABS8QAJ5</accession>
<feature type="signal peptide" evidence="1">
    <location>
        <begin position="1"/>
        <end position="20"/>
    </location>
</feature>
<organism evidence="2 3">
    <name type="scientific">Massilia phyllostachyos</name>
    <dbReference type="NCBI Taxonomy" id="2898585"/>
    <lineage>
        <taxon>Bacteria</taxon>
        <taxon>Pseudomonadati</taxon>
        <taxon>Pseudomonadota</taxon>
        <taxon>Betaproteobacteria</taxon>
        <taxon>Burkholderiales</taxon>
        <taxon>Oxalobacteraceae</taxon>
        <taxon>Telluria group</taxon>
        <taxon>Massilia</taxon>
    </lineage>
</organism>
<dbReference type="EMBL" id="JAJNOC010000008">
    <property type="protein sequence ID" value="MCD2518740.1"/>
    <property type="molecule type" value="Genomic_DNA"/>
</dbReference>
<proteinExistence type="predicted"/>
<comment type="caution">
    <text evidence="2">The sequence shown here is derived from an EMBL/GenBank/DDBJ whole genome shotgun (WGS) entry which is preliminary data.</text>
</comment>
<evidence type="ECO:0000313" key="3">
    <source>
        <dbReference type="Proteomes" id="UP001179361"/>
    </source>
</evidence>
<feature type="chain" id="PRO_5046308995" description="DUF2946 domain-containing protein" evidence="1">
    <location>
        <begin position="21"/>
        <end position="111"/>
    </location>
</feature>
<sequence length="111" mass="11622">MKRLLVLLLLVLMPLQLVWAASGACCGPDEGKRAQHACQVAQQCGDDGGGAGSLADDGGCDCCHHFCGGALLASHVVLPAAEQGLDTVFDPPHYTSYIPDLIPPPKRPFRA</sequence>
<reference evidence="2" key="1">
    <citation type="submission" date="2021-11" db="EMBL/GenBank/DDBJ databases">
        <title>The complete genome of Massilia sp sp. G4R7.</title>
        <authorList>
            <person name="Liu L."/>
            <person name="Yue J."/>
            <person name="Yuan J."/>
            <person name="Yang F."/>
            <person name="Li L."/>
        </authorList>
    </citation>
    <scope>NUCLEOTIDE SEQUENCE</scope>
    <source>
        <strain evidence="2">G4R7</strain>
    </source>
</reference>
<evidence type="ECO:0000313" key="2">
    <source>
        <dbReference type="EMBL" id="MCD2518740.1"/>
    </source>
</evidence>
<gene>
    <name evidence="2" type="ORF">LQ564_20795</name>
</gene>
<keyword evidence="1" id="KW-0732">Signal</keyword>
<dbReference type="RefSeq" id="WP_231060017.1">
    <property type="nucleotide sequence ID" value="NZ_JAJNOC010000008.1"/>
</dbReference>
<protein>
    <recommendedName>
        <fullName evidence="4">DUF2946 domain-containing protein</fullName>
    </recommendedName>
</protein>
<dbReference type="PROSITE" id="PS51257">
    <property type="entry name" value="PROKAR_LIPOPROTEIN"/>
    <property type="match status" value="1"/>
</dbReference>